<evidence type="ECO:0000313" key="1">
    <source>
        <dbReference type="EMBL" id="EQA72038.1"/>
    </source>
</evidence>
<proteinExistence type="predicted"/>
<organism evidence="1 2">
    <name type="scientific">Leptospira noguchii serovar Panama str. CZ214</name>
    <dbReference type="NCBI Taxonomy" id="1001595"/>
    <lineage>
        <taxon>Bacteria</taxon>
        <taxon>Pseudomonadati</taxon>
        <taxon>Spirochaetota</taxon>
        <taxon>Spirochaetia</taxon>
        <taxon>Leptospirales</taxon>
        <taxon>Leptospiraceae</taxon>
        <taxon>Leptospira</taxon>
    </lineage>
</organism>
<dbReference type="AlphaFoldDB" id="T0FFK8"/>
<gene>
    <name evidence="1" type="ORF">LEP1GSC059_4266</name>
</gene>
<dbReference type="Proteomes" id="UP000015442">
    <property type="component" value="Unassembled WGS sequence"/>
</dbReference>
<protein>
    <submittedName>
        <fullName evidence="1">Uncharacterized protein</fullName>
    </submittedName>
</protein>
<evidence type="ECO:0000313" key="2">
    <source>
        <dbReference type="Proteomes" id="UP000015442"/>
    </source>
</evidence>
<accession>T0FFK8</accession>
<sequence>MLYSISKILYFSFITTRTHKNDTKLLTVEFWEKIELFKKNNANAGFALF</sequence>
<dbReference type="EMBL" id="AKWY02000019">
    <property type="protein sequence ID" value="EQA72038.1"/>
    <property type="molecule type" value="Genomic_DNA"/>
</dbReference>
<name>T0FFK8_9LEPT</name>
<comment type="caution">
    <text evidence="1">The sequence shown here is derived from an EMBL/GenBank/DDBJ whole genome shotgun (WGS) entry which is preliminary data.</text>
</comment>
<reference evidence="1 2" key="1">
    <citation type="submission" date="2013-05" db="EMBL/GenBank/DDBJ databases">
        <authorList>
            <person name="Harkins D.M."/>
            <person name="Durkin A.S."/>
            <person name="Brinkac L.M."/>
            <person name="Haft D.H."/>
            <person name="Selengut J.D."/>
            <person name="Sanka R."/>
            <person name="DePew J."/>
            <person name="Purushe J."/>
            <person name="Hartskeerl R.A."/>
            <person name="Ahmed A."/>
            <person name="van der Linden H."/>
            <person name="Goris M.G.A."/>
            <person name="Vinetz J.M."/>
            <person name="Sutton G.G."/>
            <person name="Nierman W.C."/>
            <person name="Fouts D.E."/>
        </authorList>
    </citation>
    <scope>NUCLEOTIDE SEQUENCE [LARGE SCALE GENOMIC DNA]</scope>
    <source>
        <strain evidence="1 2">CZ214</strain>
    </source>
</reference>